<evidence type="ECO:0000313" key="2">
    <source>
        <dbReference type="EMBL" id="CAL6095663.1"/>
    </source>
</evidence>
<name>A0AA86N7U9_9EUKA</name>
<keyword evidence="3" id="KW-1185">Reference proteome</keyword>
<dbReference type="EMBL" id="CAXDID020000478">
    <property type="protein sequence ID" value="CAL6095663.1"/>
    <property type="molecule type" value="Genomic_DNA"/>
</dbReference>
<reference evidence="1" key="1">
    <citation type="submission" date="2023-06" db="EMBL/GenBank/DDBJ databases">
        <authorList>
            <person name="Kurt Z."/>
        </authorList>
    </citation>
    <scope>NUCLEOTIDE SEQUENCE</scope>
</reference>
<evidence type="ECO:0000313" key="3">
    <source>
        <dbReference type="Proteomes" id="UP001642409"/>
    </source>
</evidence>
<dbReference type="Proteomes" id="UP001642409">
    <property type="component" value="Unassembled WGS sequence"/>
</dbReference>
<protein>
    <submittedName>
        <fullName evidence="2">Hypothetical_protein</fullName>
    </submittedName>
</protein>
<proteinExistence type="predicted"/>
<dbReference type="AlphaFoldDB" id="A0AA86N7U9"/>
<comment type="caution">
    <text evidence="1">The sequence shown here is derived from an EMBL/GenBank/DDBJ whole genome shotgun (WGS) entry which is preliminary data.</text>
</comment>
<reference evidence="2 3" key="2">
    <citation type="submission" date="2024-07" db="EMBL/GenBank/DDBJ databases">
        <authorList>
            <person name="Akdeniz Z."/>
        </authorList>
    </citation>
    <scope>NUCLEOTIDE SEQUENCE [LARGE SCALE GENOMIC DNA]</scope>
</reference>
<organism evidence="1">
    <name type="scientific">Hexamita inflata</name>
    <dbReference type="NCBI Taxonomy" id="28002"/>
    <lineage>
        <taxon>Eukaryota</taxon>
        <taxon>Metamonada</taxon>
        <taxon>Diplomonadida</taxon>
        <taxon>Hexamitidae</taxon>
        <taxon>Hexamitinae</taxon>
        <taxon>Hexamita</taxon>
    </lineage>
</organism>
<evidence type="ECO:0000313" key="1">
    <source>
        <dbReference type="EMBL" id="CAI9914405.1"/>
    </source>
</evidence>
<sequence length="272" mass="32378">MQVVYRSGLTDVMKRRTTFCLQSALGHFYLSSVSFIAYSRGPEIRERPSRRDEAGSRACIPGRGYTTADLPRLSRERETQKADCKEEDILMSLRYSKQFSLISMKPSYRKVLIPRINQKDITKSMPHIQLHQCSPRKLQVKTKYHQYTKLASTDSLQFHSNWIINQKLQELTYFISLKMFFLNSYLLATTFCWQQQLQKLKWLKQLQNAITICFFIFHTIFSFYKQIQQKFLLWWKQCKCCVTFRLICQQQQYMKISFQSPLPVSKNVRLLL</sequence>
<dbReference type="EMBL" id="CATOUU010000050">
    <property type="protein sequence ID" value="CAI9914405.1"/>
    <property type="molecule type" value="Genomic_DNA"/>
</dbReference>
<accession>A0AA86N7U9</accession>
<gene>
    <name evidence="1" type="ORF">HINF_LOCUS2050</name>
    <name evidence="2" type="ORF">HINF_LOCUS68057</name>
</gene>